<organism evidence="1 2">
    <name type="scientific">Roseivivax isoporae LMG 25204</name>
    <dbReference type="NCBI Taxonomy" id="1449351"/>
    <lineage>
        <taxon>Bacteria</taxon>
        <taxon>Pseudomonadati</taxon>
        <taxon>Pseudomonadota</taxon>
        <taxon>Alphaproteobacteria</taxon>
        <taxon>Rhodobacterales</taxon>
        <taxon>Roseobacteraceae</taxon>
        <taxon>Roseivivax</taxon>
    </lineage>
</organism>
<dbReference type="OrthoDB" id="7363897at2"/>
<dbReference type="AlphaFoldDB" id="X7F9C8"/>
<comment type="caution">
    <text evidence="1">The sequence shown here is derived from an EMBL/GenBank/DDBJ whole genome shotgun (WGS) entry which is preliminary data.</text>
</comment>
<dbReference type="RefSeq" id="WP_043771039.1">
    <property type="nucleotide sequence ID" value="NZ_JAME01000016.1"/>
</dbReference>
<protein>
    <submittedName>
        <fullName evidence="1">Uncharacterized protein</fullName>
    </submittedName>
</protein>
<sequence length="67" mass="7667">MIELFFVACLGSAPAQCEERSLVYTDLTPMACMMGAQPELAKWVDTHPRYTIARWQCRWLQTADQDA</sequence>
<name>X7F9C8_9RHOB</name>
<gene>
    <name evidence="1" type="ORF">RISW2_05115</name>
</gene>
<evidence type="ECO:0000313" key="1">
    <source>
        <dbReference type="EMBL" id="ETX28679.1"/>
    </source>
</evidence>
<dbReference type="eggNOG" id="ENOG5032ZDF">
    <property type="taxonomic scope" value="Bacteria"/>
</dbReference>
<dbReference type="EMBL" id="JAME01000016">
    <property type="protein sequence ID" value="ETX28679.1"/>
    <property type="molecule type" value="Genomic_DNA"/>
</dbReference>
<reference evidence="1 2" key="1">
    <citation type="submission" date="2014-01" db="EMBL/GenBank/DDBJ databases">
        <title>Roseivivax isoporae LMG 25204 Genome Sequencing.</title>
        <authorList>
            <person name="Lai Q."/>
            <person name="Li G."/>
            <person name="Shao Z."/>
        </authorList>
    </citation>
    <scope>NUCLEOTIDE SEQUENCE [LARGE SCALE GENOMIC DNA]</scope>
    <source>
        <strain evidence="1 2">LMG 25204</strain>
    </source>
</reference>
<proteinExistence type="predicted"/>
<evidence type="ECO:0000313" key="2">
    <source>
        <dbReference type="Proteomes" id="UP000023430"/>
    </source>
</evidence>
<dbReference type="Proteomes" id="UP000023430">
    <property type="component" value="Unassembled WGS sequence"/>
</dbReference>
<dbReference type="STRING" id="1449351.RISW2_05115"/>
<accession>X7F9C8</accession>
<dbReference type="PATRIC" id="fig|1449351.3.peg.2342"/>
<keyword evidence="2" id="KW-1185">Reference proteome</keyword>